<dbReference type="InterPro" id="IPR026508">
    <property type="entry name" value="TMEM164"/>
</dbReference>
<name>A0A1B0CJZ6_LUTLO</name>
<keyword evidence="2" id="KW-0812">Transmembrane</keyword>
<sequence length="308" mass="34717">MDWGWSYDGVNASVPRNCGPECAAFLSPRRQWCESILVTSLSLWTLRWGILHIKQIPKPIQKTQDTAPWLKQLLLVSMTLTFGLELGFKFASRTVIYVLNPCHITTIIQIYLLAAKPSNFVTIMFRIQMNYLNGPMLAFLFPETDSRQVTMEVTVYWIQHGLMFIIPVYLLRLGGAYTMEPLTDISWNVISYSICLIYHFVILELFAVPTQVNLNHMLCPALLDPFTGPSYRLWAVLHQAILCPLLGKIYYCLFAPTPPLSIQPIIDTATMYCDKAIPGKDIEPTQNGPNTIVAPKEGAVDGKGAKSE</sequence>
<evidence type="ECO:0008006" key="6">
    <source>
        <dbReference type="Google" id="ProtNLM"/>
    </source>
</evidence>
<evidence type="ECO:0000313" key="5">
    <source>
        <dbReference type="Proteomes" id="UP000092461"/>
    </source>
</evidence>
<feature type="transmembrane region" description="Helical" evidence="2">
    <location>
        <begin position="190"/>
        <end position="208"/>
    </location>
</feature>
<protein>
    <recommendedName>
        <fullName evidence="6">Transmembrane protein 164</fullName>
    </recommendedName>
</protein>
<organism evidence="4 5">
    <name type="scientific">Lutzomyia longipalpis</name>
    <name type="common">Sand fly</name>
    <dbReference type="NCBI Taxonomy" id="7200"/>
    <lineage>
        <taxon>Eukaryota</taxon>
        <taxon>Metazoa</taxon>
        <taxon>Ecdysozoa</taxon>
        <taxon>Arthropoda</taxon>
        <taxon>Hexapoda</taxon>
        <taxon>Insecta</taxon>
        <taxon>Pterygota</taxon>
        <taxon>Neoptera</taxon>
        <taxon>Endopterygota</taxon>
        <taxon>Diptera</taxon>
        <taxon>Nematocera</taxon>
        <taxon>Psychodoidea</taxon>
        <taxon>Psychodidae</taxon>
        <taxon>Lutzomyia</taxon>
        <taxon>Lutzomyia</taxon>
    </lineage>
</organism>
<dbReference type="Pfam" id="PF14808">
    <property type="entry name" value="TMEM164"/>
    <property type="match status" value="1"/>
</dbReference>
<dbReference type="PANTHER" id="PTHR20948">
    <property type="entry name" value="TRANSMEMBRANE PROTEIN 164"/>
    <property type="match status" value="1"/>
</dbReference>
<dbReference type="AlphaFoldDB" id="A0A1B0CJZ6"/>
<keyword evidence="2" id="KW-0472">Membrane</keyword>
<reference evidence="3" key="2">
    <citation type="journal article" date="2020" name="BMC">
        <title>Leishmania infection induces a limited differential gene expression in the sand fly midgut.</title>
        <authorList>
            <person name="Coutinho-Abreu I.V."/>
            <person name="Serafim T.D."/>
            <person name="Meneses C."/>
            <person name="Kamhawi S."/>
            <person name="Oliveira F."/>
            <person name="Valenzuela J.G."/>
        </authorList>
    </citation>
    <scope>NUCLEOTIDE SEQUENCE</scope>
    <source>
        <strain evidence="3">Jacobina</strain>
        <tissue evidence="3">Midgut</tissue>
    </source>
</reference>
<proteinExistence type="predicted"/>
<feature type="transmembrane region" description="Helical" evidence="2">
    <location>
        <begin position="153"/>
        <end position="170"/>
    </location>
</feature>
<keyword evidence="5" id="KW-1185">Reference proteome</keyword>
<dbReference type="PANTHER" id="PTHR20948:SF2">
    <property type="entry name" value="TRANSMEMBRANE PROTEIN 164"/>
    <property type="match status" value="1"/>
</dbReference>
<dbReference type="EMBL" id="GITU01011455">
    <property type="protein sequence ID" value="MBC1180158.1"/>
    <property type="molecule type" value="Transcribed_RNA"/>
</dbReference>
<reference evidence="5" key="1">
    <citation type="submission" date="2012-05" db="EMBL/GenBank/DDBJ databases">
        <title>Whole Genome Assembly of Lutzomyia longipalpis.</title>
        <authorList>
            <person name="Richards S."/>
            <person name="Qu C."/>
            <person name="Dillon R."/>
            <person name="Worley K."/>
            <person name="Scherer S."/>
            <person name="Batterton M."/>
            <person name="Taylor A."/>
            <person name="Hawes A."/>
            <person name="Hernandez B."/>
            <person name="Kovar C."/>
            <person name="Mandapat C."/>
            <person name="Pham C."/>
            <person name="Qu C."/>
            <person name="Jing C."/>
            <person name="Bess C."/>
            <person name="Bandaranaike D."/>
            <person name="Ngo D."/>
            <person name="Ongeri F."/>
            <person name="Arias F."/>
            <person name="Lara F."/>
            <person name="Weissenberger G."/>
            <person name="Kamau G."/>
            <person name="Han H."/>
            <person name="Shen H."/>
            <person name="Dinh H."/>
            <person name="Khalil I."/>
            <person name="Jones J."/>
            <person name="Shafer J."/>
            <person name="Jayaseelan J."/>
            <person name="Quiroz J."/>
            <person name="Blankenburg K."/>
            <person name="Nguyen L."/>
            <person name="Jackson L."/>
            <person name="Francisco L."/>
            <person name="Tang L.-Y."/>
            <person name="Pu L.-L."/>
            <person name="Perales L."/>
            <person name="Lorensuhewa L."/>
            <person name="Munidasa M."/>
            <person name="Coyle M."/>
            <person name="Taylor M."/>
            <person name="Puazo M."/>
            <person name="Firestine M."/>
            <person name="Scheel M."/>
            <person name="Javaid M."/>
            <person name="Wang M."/>
            <person name="Li M."/>
            <person name="Tabassum N."/>
            <person name="Saada N."/>
            <person name="Osuji N."/>
            <person name="Aqrawi P."/>
            <person name="Fu Q."/>
            <person name="Thornton R."/>
            <person name="Raj R."/>
            <person name="Goodspeed R."/>
            <person name="Mata R."/>
            <person name="Najjar R."/>
            <person name="Gubbala S."/>
            <person name="Lee S."/>
            <person name="Denson S."/>
            <person name="Patil S."/>
            <person name="Macmil S."/>
            <person name="Qi S."/>
            <person name="Matskevitch T."/>
            <person name="Palculict T."/>
            <person name="Mathew T."/>
            <person name="Vee V."/>
            <person name="Velamala V."/>
            <person name="Korchina V."/>
            <person name="Cai W."/>
            <person name="Liu W."/>
            <person name="Dai W."/>
            <person name="Zou X."/>
            <person name="Zhu Y."/>
            <person name="Zhang Y."/>
            <person name="Wu Y.-Q."/>
            <person name="Xin Y."/>
            <person name="Nazarath L."/>
            <person name="Kovar C."/>
            <person name="Han Y."/>
            <person name="Muzny D."/>
            <person name="Gibbs R."/>
        </authorList>
    </citation>
    <scope>NUCLEOTIDE SEQUENCE [LARGE SCALE GENOMIC DNA]</scope>
    <source>
        <strain evidence="5">Jacobina</strain>
    </source>
</reference>
<dbReference type="VEuPathDB" id="VectorBase:LLOJ004932"/>
<feature type="region of interest" description="Disordered" evidence="1">
    <location>
        <begin position="283"/>
        <end position="308"/>
    </location>
</feature>
<evidence type="ECO:0000256" key="1">
    <source>
        <dbReference type="SAM" id="MobiDB-lite"/>
    </source>
</evidence>
<accession>A0A1B0CJZ6</accession>
<evidence type="ECO:0000256" key="2">
    <source>
        <dbReference type="SAM" id="Phobius"/>
    </source>
</evidence>
<feature type="compositionally biased region" description="Basic and acidic residues" evidence="1">
    <location>
        <begin position="298"/>
        <end position="308"/>
    </location>
</feature>
<evidence type="ECO:0000313" key="3">
    <source>
        <dbReference type="EMBL" id="MBC1180158.1"/>
    </source>
</evidence>
<dbReference type="EMBL" id="AJWK01015551">
    <property type="status" value="NOT_ANNOTATED_CDS"/>
    <property type="molecule type" value="Genomic_DNA"/>
</dbReference>
<dbReference type="EnsemblMetazoa" id="LLOJ004932-RA">
    <property type="protein sequence ID" value="LLOJ004932-PA"/>
    <property type="gene ID" value="LLOJ004932"/>
</dbReference>
<dbReference type="VEuPathDB" id="VectorBase:LLONM1_004322"/>
<reference evidence="4" key="3">
    <citation type="submission" date="2020-05" db="UniProtKB">
        <authorList>
            <consortium name="EnsemblMetazoa"/>
        </authorList>
    </citation>
    <scope>IDENTIFICATION</scope>
    <source>
        <strain evidence="4">Jacobina</strain>
    </source>
</reference>
<feature type="transmembrane region" description="Helical" evidence="2">
    <location>
        <begin position="95"/>
        <end position="114"/>
    </location>
</feature>
<evidence type="ECO:0000313" key="4">
    <source>
        <dbReference type="EnsemblMetazoa" id="LLOJ004932-PA"/>
    </source>
</evidence>
<keyword evidence="2" id="KW-1133">Transmembrane helix</keyword>
<dbReference type="Proteomes" id="UP000092461">
    <property type="component" value="Unassembled WGS sequence"/>
</dbReference>